<organism evidence="10">
    <name type="scientific">Baileyella intestinalis</name>
    <dbReference type="NCBI Taxonomy" id="2606709"/>
    <lineage>
        <taxon>Bacteria</taxon>
        <taxon>Bacillati</taxon>
        <taxon>Bacillota</taxon>
        <taxon>Clostridia</taxon>
        <taxon>Peptostreptococcales</taxon>
        <taxon>Anaerovoracaceae</taxon>
        <taxon>Baileyella</taxon>
    </lineage>
</organism>
<dbReference type="InterPro" id="IPR001296">
    <property type="entry name" value="Glyco_trans_1"/>
</dbReference>
<reference evidence="10" key="1">
    <citation type="submission" date="2019-09" db="EMBL/GenBank/DDBJ databases">
        <title>In-depth cultivation of the pig gut microbiome towards novel bacterial diversity and tailored functional studies.</title>
        <authorList>
            <person name="Wylensek D."/>
            <person name="Hitch T.C.A."/>
            <person name="Clavel T."/>
        </authorList>
    </citation>
    <scope>NUCLEOTIDE SEQUENCE</scope>
    <source>
        <strain evidence="10">RF-744-FAT-WT-3</strain>
    </source>
</reference>
<evidence type="ECO:0000256" key="5">
    <source>
        <dbReference type="ARBA" id="ARBA00022679"/>
    </source>
</evidence>
<sequence>MKVLFATSECVPFASTGGLGEVAGSLPAALVNSGVDCRVIMPLYEKVPQSVRDKMVFMGTGTVPVAWRRQYLGLFEMKQNNVTYYFVDNEYYFKRAGLYGYYDDGERFSYFSRAVFEAMEIAGFYPDIIHCNDWQTALVPVFQNSLVRREYLKTVFTIHNIEYQGQYSTDALDSIIGLPNSENHVLEYGDCINLMKGGLECANAITTVSPTYAREIFDPANSFGLEPIISKNGGKISGIVNGINTQLYDPAKDPYTAAHYSSSDLSGKYECRRALQSAVGLPEKDVPVITMISRLVPPKGIDLVMEIMDSLLASRDIQFIILGTGESHYEDFFRGLQERHQDKVRALIQFNAPLSHMVYAGGSILLVPSRSEPCGLTQMIGCRYGNIPVVRQTGGLADTITDCTLGDGSGFVFSQFTGEDLYNGITNALDRWYQRDDWEALMKHDMDLDFSWNASAAEYLKLYKQVITE</sequence>
<evidence type="ECO:0000256" key="2">
    <source>
        <dbReference type="ARBA" id="ARBA00002764"/>
    </source>
</evidence>
<proteinExistence type="inferred from homology"/>
<keyword evidence="5 7" id="KW-0808">Transferase</keyword>
<accession>A0A6A8M7L0</accession>
<name>A0A6A8M7L0_9FIRM</name>
<dbReference type="UniPathway" id="UPA00164"/>
<dbReference type="PANTHER" id="PTHR45825">
    <property type="entry name" value="GRANULE-BOUND STARCH SYNTHASE 1, CHLOROPLASTIC/AMYLOPLASTIC"/>
    <property type="match status" value="1"/>
</dbReference>
<protein>
    <recommendedName>
        <fullName evidence="7">Glycogen synthase</fullName>
        <ecNumber evidence="7">2.4.1.21</ecNumber>
    </recommendedName>
    <alternativeName>
        <fullName evidence="7">Starch [bacterial glycogen] synthase</fullName>
    </alternativeName>
</protein>
<dbReference type="InterPro" id="IPR011835">
    <property type="entry name" value="GS/SS"/>
</dbReference>
<keyword evidence="6 7" id="KW-0320">Glycogen biosynthesis</keyword>
<dbReference type="AlphaFoldDB" id="A0A6A8M7L0"/>
<evidence type="ECO:0000256" key="1">
    <source>
        <dbReference type="ARBA" id="ARBA00001478"/>
    </source>
</evidence>
<dbReference type="GO" id="GO:0005978">
    <property type="term" value="P:glycogen biosynthetic process"/>
    <property type="evidence" value="ECO:0007669"/>
    <property type="project" value="UniProtKB-UniRule"/>
</dbReference>
<dbReference type="GO" id="GO:0009011">
    <property type="term" value="F:alpha-1,4-glucan glucosyltransferase (ADP-glucose donor) activity"/>
    <property type="evidence" value="ECO:0007669"/>
    <property type="project" value="UniProtKB-UniRule"/>
</dbReference>
<comment type="similarity">
    <text evidence="3 7">Belongs to the glycosyltransferase 1 family. Bacterial/plant glycogen synthase subfamily.</text>
</comment>
<dbReference type="EC" id="2.4.1.21" evidence="7"/>
<dbReference type="Pfam" id="PF08323">
    <property type="entry name" value="Glyco_transf_5"/>
    <property type="match status" value="1"/>
</dbReference>
<dbReference type="EMBL" id="VUNB01000005">
    <property type="protein sequence ID" value="MST69335.1"/>
    <property type="molecule type" value="Genomic_DNA"/>
</dbReference>
<dbReference type="PANTHER" id="PTHR45825:SF11">
    <property type="entry name" value="ALPHA AMYLASE DOMAIN-CONTAINING PROTEIN"/>
    <property type="match status" value="1"/>
</dbReference>
<comment type="pathway">
    <text evidence="7">Glycan biosynthesis; glycogen biosynthesis.</text>
</comment>
<comment type="catalytic activity">
    <reaction evidence="1 7">
        <text>[(1-&gt;4)-alpha-D-glucosyl](n) + ADP-alpha-D-glucose = [(1-&gt;4)-alpha-D-glucosyl](n+1) + ADP + H(+)</text>
        <dbReference type="Rhea" id="RHEA:18189"/>
        <dbReference type="Rhea" id="RHEA-COMP:9584"/>
        <dbReference type="Rhea" id="RHEA-COMP:9587"/>
        <dbReference type="ChEBI" id="CHEBI:15378"/>
        <dbReference type="ChEBI" id="CHEBI:15444"/>
        <dbReference type="ChEBI" id="CHEBI:57498"/>
        <dbReference type="ChEBI" id="CHEBI:456216"/>
        <dbReference type="EC" id="2.4.1.21"/>
    </reaction>
</comment>
<feature type="domain" description="Glycosyl transferase family 1" evidence="8">
    <location>
        <begin position="281"/>
        <end position="438"/>
    </location>
</feature>
<dbReference type="GO" id="GO:0004373">
    <property type="term" value="F:alpha-1,4-glucan glucosyltransferase (UDP-glucose donor) activity"/>
    <property type="evidence" value="ECO:0007669"/>
    <property type="project" value="InterPro"/>
</dbReference>
<dbReference type="Pfam" id="PF00534">
    <property type="entry name" value="Glycos_transf_1"/>
    <property type="match status" value="1"/>
</dbReference>
<comment type="caution">
    <text evidence="7">Lacks conserved residue(s) required for the propagation of feature annotation.</text>
</comment>
<evidence type="ECO:0000313" key="10">
    <source>
        <dbReference type="EMBL" id="MST69335.1"/>
    </source>
</evidence>
<dbReference type="Gene3D" id="3.40.50.2000">
    <property type="entry name" value="Glycogen Phosphorylase B"/>
    <property type="match status" value="2"/>
</dbReference>
<evidence type="ECO:0000256" key="4">
    <source>
        <dbReference type="ARBA" id="ARBA00022676"/>
    </source>
</evidence>
<gene>
    <name evidence="7" type="primary">glgA</name>
    <name evidence="10" type="ORF">FYJ66_07000</name>
</gene>
<dbReference type="HAMAP" id="MF_00484">
    <property type="entry name" value="Glycogen_synth"/>
    <property type="match status" value="1"/>
</dbReference>
<comment type="function">
    <text evidence="2 7">Synthesizes alpha-1,4-glucan chains using ADP-glucose.</text>
</comment>
<evidence type="ECO:0000259" key="8">
    <source>
        <dbReference type="Pfam" id="PF00534"/>
    </source>
</evidence>
<comment type="caution">
    <text evidence="10">The sequence shown here is derived from an EMBL/GenBank/DDBJ whole genome shotgun (WGS) entry which is preliminary data.</text>
</comment>
<keyword evidence="4 7" id="KW-0328">Glycosyltransferase</keyword>
<evidence type="ECO:0000256" key="6">
    <source>
        <dbReference type="ARBA" id="ARBA00023056"/>
    </source>
</evidence>
<evidence type="ECO:0000256" key="7">
    <source>
        <dbReference type="HAMAP-Rule" id="MF_00484"/>
    </source>
</evidence>
<evidence type="ECO:0000259" key="9">
    <source>
        <dbReference type="Pfam" id="PF08323"/>
    </source>
</evidence>
<dbReference type="InterPro" id="IPR013534">
    <property type="entry name" value="Starch_synth_cat_dom"/>
</dbReference>
<dbReference type="NCBIfam" id="TIGR02095">
    <property type="entry name" value="glgA"/>
    <property type="match status" value="1"/>
</dbReference>
<feature type="domain" description="Starch synthase catalytic" evidence="9">
    <location>
        <begin position="2"/>
        <end position="230"/>
    </location>
</feature>
<dbReference type="CDD" id="cd03791">
    <property type="entry name" value="GT5_Glycogen_synthase_DULL1-like"/>
    <property type="match status" value="1"/>
</dbReference>
<evidence type="ECO:0000256" key="3">
    <source>
        <dbReference type="ARBA" id="ARBA00010281"/>
    </source>
</evidence>
<dbReference type="SUPFAM" id="SSF53756">
    <property type="entry name" value="UDP-Glycosyltransferase/glycogen phosphorylase"/>
    <property type="match status" value="1"/>
</dbReference>